<evidence type="ECO:0000313" key="1">
    <source>
        <dbReference type="EMBL" id="MCI4659773.1"/>
    </source>
</evidence>
<comment type="caution">
    <text evidence="1">The sequence shown here is derived from an EMBL/GenBank/DDBJ whole genome shotgun (WGS) entry which is preliminary data.</text>
</comment>
<evidence type="ECO:0000313" key="2">
    <source>
        <dbReference type="Proteomes" id="UP001165341"/>
    </source>
</evidence>
<dbReference type="Proteomes" id="UP001165341">
    <property type="component" value="Unassembled WGS sequence"/>
</dbReference>
<gene>
    <name evidence="1" type="ORF">MQH31_18355</name>
</gene>
<name>A0AA41R0H4_9MICO</name>
<dbReference type="EMBL" id="JALGAR010000006">
    <property type="protein sequence ID" value="MCI4659773.1"/>
    <property type="molecule type" value="Genomic_DNA"/>
</dbReference>
<proteinExistence type="predicted"/>
<accession>A0AA41R0H4</accession>
<organism evidence="1 2">
    <name type="scientific">Cryobacterium zhongshanensis</name>
    <dbReference type="NCBI Taxonomy" id="2928153"/>
    <lineage>
        <taxon>Bacteria</taxon>
        <taxon>Bacillati</taxon>
        <taxon>Actinomycetota</taxon>
        <taxon>Actinomycetes</taxon>
        <taxon>Micrococcales</taxon>
        <taxon>Microbacteriaceae</taxon>
        <taxon>Cryobacterium</taxon>
    </lineage>
</organism>
<protein>
    <submittedName>
        <fullName evidence="1">Uncharacterized protein</fullName>
    </submittedName>
</protein>
<dbReference type="AlphaFoldDB" id="A0AA41R0H4"/>
<reference evidence="1" key="1">
    <citation type="submission" date="2022-03" db="EMBL/GenBank/DDBJ databases">
        <title>Cryobacterium sp. nov. strain ZS14-85, isolated from Antarctic soil.</title>
        <authorList>
            <person name="Li J."/>
            <person name="Niu G."/>
        </authorList>
    </citation>
    <scope>NUCLEOTIDE SEQUENCE</scope>
    <source>
        <strain evidence="1">ZS14-85</strain>
    </source>
</reference>
<dbReference type="RefSeq" id="WP_243013264.1">
    <property type="nucleotide sequence ID" value="NZ_JALGAR010000006.1"/>
</dbReference>
<sequence length="103" mass="11366">MTTQIIPFQTAVTRPLSLVVEWDAAMNRLRVEDPDTKATLAVYSNGEVYRVMPEAPAGHIVITVGDEMPRIVEDLVRAGVIRVVTKVHDSVFHNTVVTAKVLV</sequence>
<keyword evidence="2" id="KW-1185">Reference proteome</keyword>